<keyword evidence="8" id="KW-1185">Reference proteome</keyword>
<dbReference type="KEGG" id="dhe:111596108"/>
<comment type="subcellular location">
    <subcellularLocation>
        <location evidence="1">Cytoplasm</location>
        <location evidence="1">Cytoskeleton</location>
    </subcellularLocation>
</comment>
<dbReference type="GeneID" id="111596108"/>
<evidence type="ECO:0000256" key="2">
    <source>
        <dbReference type="ARBA" id="ARBA00005885"/>
    </source>
</evidence>
<evidence type="ECO:0000313" key="9">
    <source>
        <dbReference type="RefSeq" id="XP_023165938.2"/>
    </source>
</evidence>
<evidence type="ECO:0000256" key="3">
    <source>
        <dbReference type="ARBA" id="ARBA00022490"/>
    </source>
</evidence>
<comment type="similarity">
    <text evidence="2">Belongs to the TPX2 family.</text>
</comment>
<dbReference type="GO" id="GO:0005856">
    <property type="term" value="C:cytoskeleton"/>
    <property type="evidence" value="ECO:0007669"/>
    <property type="project" value="UniProtKB-SubCell"/>
</dbReference>
<evidence type="ECO:0000256" key="1">
    <source>
        <dbReference type="ARBA" id="ARBA00004245"/>
    </source>
</evidence>
<dbReference type="Pfam" id="PF06886">
    <property type="entry name" value="TPX2"/>
    <property type="match status" value="1"/>
</dbReference>
<feature type="compositionally biased region" description="Basic and acidic residues" evidence="6">
    <location>
        <begin position="244"/>
        <end position="265"/>
    </location>
</feature>
<evidence type="ECO:0000313" key="8">
    <source>
        <dbReference type="Proteomes" id="UP000504633"/>
    </source>
</evidence>
<dbReference type="OrthoDB" id="1684416at2759"/>
<keyword evidence="5" id="KW-0175">Coiled coil</keyword>
<evidence type="ECO:0000259" key="7">
    <source>
        <dbReference type="Pfam" id="PF06886"/>
    </source>
</evidence>
<dbReference type="InterPro" id="IPR027329">
    <property type="entry name" value="TPX2_C"/>
</dbReference>
<evidence type="ECO:0000256" key="6">
    <source>
        <dbReference type="SAM" id="MobiDB-lite"/>
    </source>
</evidence>
<organism evidence="8 9">
    <name type="scientific">Drosophila hydei</name>
    <name type="common">Fruit fly</name>
    <dbReference type="NCBI Taxonomy" id="7224"/>
    <lineage>
        <taxon>Eukaryota</taxon>
        <taxon>Metazoa</taxon>
        <taxon>Ecdysozoa</taxon>
        <taxon>Arthropoda</taxon>
        <taxon>Hexapoda</taxon>
        <taxon>Insecta</taxon>
        <taxon>Pterygota</taxon>
        <taxon>Neoptera</taxon>
        <taxon>Endopterygota</taxon>
        <taxon>Diptera</taxon>
        <taxon>Brachycera</taxon>
        <taxon>Muscomorpha</taxon>
        <taxon>Ephydroidea</taxon>
        <taxon>Drosophilidae</taxon>
        <taxon>Drosophila</taxon>
    </lineage>
</organism>
<name>A0A6J1LHW1_DROHY</name>
<dbReference type="RefSeq" id="XP_023165938.2">
    <property type="nucleotide sequence ID" value="XM_023310170.2"/>
</dbReference>
<feature type="coiled-coil region" evidence="5">
    <location>
        <begin position="171"/>
        <end position="198"/>
    </location>
</feature>
<dbReference type="OMA" id="SKAEYNW"/>
<evidence type="ECO:0000256" key="4">
    <source>
        <dbReference type="ARBA" id="ARBA00023212"/>
    </source>
</evidence>
<evidence type="ECO:0000256" key="5">
    <source>
        <dbReference type="SAM" id="Coils"/>
    </source>
</evidence>
<reference evidence="9" key="1">
    <citation type="submission" date="2025-08" db="UniProtKB">
        <authorList>
            <consortium name="RefSeq"/>
        </authorList>
    </citation>
    <scope>IDENTIFICATION</scope>
    <source>
        <strain evidence="9">15085-1641.00</strain>
        <tissue evidence="9">Whole body</tissue>
    </source>
</reference>
<dbReference type="AlphaFoldDB" id="A0A6J1LHW1"/>
<sequence>MSELKFEANCSEFALETTEKLFEQLNLQTQVEASLPFEDDEKTLKQQLLEQDLEQLQRRQSIVYENAQKQVAVLENLLKTVEPGWQKAVEKTAAVEDCSPPQAYHFKDIYERKKQQLLTQHLEQERALRQFRSRPMPNFSQAHRQLANRQVVHRITSAITPNVLKTSRQMLLKRKQKIEQLLQQRDQEQKQNMCLKSKPVPKFKGAPLKPANIQVQLEIKPFRLSTELRAEQRKIFNAQSHQAQETKRRQLEEQRKRREQEEFQKQRQLATFRARPNPFKFQFRGGVEP</sequence>
<gene>
    <name evidence="9" type="primary">LOC111596108</name>
</gene>
<dbReference type="Proteomes" id="UP000504633">
    <property type="component" value="Unplaced"/>
</dbReference>
<feature type="region of interest" description="Disordered" evidence="6">
    <location>
        <begin position="235"/>
        <end position="289"/>
    </location>
</feature>
<feature type="domain" description="TPX2 C-terminal" evidence="7">
    <location>
        <begin position="222"/>
        <end position="278"/>
    </location>
</feature>
<keyword evidence="4" id="KW-0206">Cytoskeleton</keyword>
<protein>
    <submittedName>
        <fullName evidence="9">Trichohyalin</fullName>
    </submittedName>
</protein>
<accession>A0A6J1LHW1</accession>
<keyword evidence="3" id="KW-0963">Cytoplasm</keyword>
<proteinExistence type="inferred from homology"/>